<dbReference type="RefSeq" id="WP_005328202.1">
    <property type="nucleotide sequence ID" value="NZ_CP175770.1"/>
</dbReference>
<protein>
    <recommendedName>
        <fullName evidence="5">Secreted protein</fullName>
    </recommendedName>
</protein>
<feature type="signal peptide" evidence="2">
    <location>
        <begin position="1"/>
        <end position="22"/>
    </location>
</feature>
<dbReference type="PROSITE" id="PS51257">
    <property type="entry name" value="PROKAR_LIPOPROTEIN"/>
    <property type="match status" value="1"/>
</dbReference>
<evidence type="ECO:0000313" key="3">
    <source>
        <dbReference type="EMBL" id="MBK3427405.1"/>
    </source>
</evidence>
<dbReference type="AlphaFoldDB" id="A0A8I1HTQ2"/>
<comment type="caution">
    <text evidence="3">The sequence shown here is derived from an EMBL/GenBank/DDBJ whole genome shotgun (WGS) entry which is preliminary data.</text>
</comment>
<dbReference type="Proteomes" id="UP000603369">
    <property type="component" value="Unassembled WGS sequence"/>
</dbReference>
<feature type="region of interest" description="Disordered" evidence="1">
    <location>
        <begin position="23"/>
        <end position="93"/>
    </location>
</feature>
<evidence type="ECO:0008006" key="5">
    <source>
        <dbReference type="Google" id="ProtNLM"/>
    </source>
</evidence>
<keyword evidence="2" id="KW-0732">Signal</keyword>
<organism evidence="3 4">
    <name type="scientific">Corynebacterium tuberculostearicum</name>
    <dbReference type="NCBI Taxonomy" id="38304"/>
    <lineage>
        <taxon>Bacteria</taxon>
        <taxon>Bacillati</taxon>
        <taxon>Actinomycetota</taxon>
        <taxon>Actinomycetes</taxon>
        <taxon>Mycobacteriales</taxon>
        <taxon>Corynebacteriaceae</taxon>
        <taxon>Corynebacterium</taxon>
    </lineage>
</organism>
<feature type="chain" id="PRO_5038503455" description="Secreted protein" evidence="2">
    <location>
        <begin position="23"/>
        <end position="203"/>
    </location>
</feature>
<accession>A0A8I1HTQ2</accession>
<evidence type="ECO:0000313" key="4">
    <source>
        <dbReference type="Proteomes" id="UP000603369"/>
    </source>
</evidence>
<keyword evidence="4" id="KW-1185">Reference proteome</keyword>
<reference evidence="3 4" key="1">
    <citation type="submission" date="2020-12" db="EMBL/GenBank/DDBJ databases">
        <title>Draft genome sequence of the commensal strain Corynebacterium tuberculostearicum MFP09/CIP 102622 isolated from human skin.</title>
        <authorList>
            <person name="Boukerb A.M."/>
            <person name="Janvier X."/>
            <person name="Feuilloley M.G.J."/>
            <person name="Groboillot A."/>
        </authorList>
    </citation>
    <scope>NUCLEOTIDE SEQUENCE [LARGE SCALE GENOMIC DNA]</scope>
    <source>
        <strain evidence="3 4">CIP 102622</strain>
    </source>
</reference>
<name>A0A8I1HTQ2_9CORY</name>
<sequence length="203" mass="20961">MQRPSLFPVASILLAAGLTVSACGDGSNSDSNSAPANEPAFSTAQDNNSAAGAAEEESGPAKDTKQPRTETVTKQAEPEQPAPPAGGNHNINAGQIGGYCGTSSSGDSIDAGDLTSCEFAAAVFDAAMQASYTMRSKDPTVTAVYHADITASSPVTKQSYNLDCRMGSDQRVLTCEKPGDRTVSASFETADRSVWTKRVATTN</sequence>
<feature type="compositionally biased region" description="Polar residues" evidence="1">
    <location>
        <begin position="26"/>
        <end position="48"/>
    </location>
</feature>
<proteinExistence type="predicted"/>
<dbReference type="EMBL" id="JAEHFL010000003">
    <property type="protein sequence ID" value="MBK3427405.1"/>
    <property type="molecule type" value="Genomic_DNA"/>
</dbReference>
<feature type="compositionally biased region" description="Basic and acidic residues" evidence="1">
    <location>
        <begin position="59"/>
        <end position="68"/>
    </location>
</feature>
<gene>
    <name evidence="3" type="ORF">JDP02_02615</name>
</gene>
<evidence type="ECO:0000256" key="1">
    <source>
        <dbReference type="SAM" id="MobiDB-lite"/>
    </source>
</evidence>
<evidence type="ECO:0000256" key="2">
    <source>
        <dbReference type="SAM" id="SignalP"/>
    </source>
</evidence>